<dbReference type="InterPro" id="IPR002559">
    <property type="entry name" value="Transposase_11"/>
</dbReference>
<organism evidence="4 5">
    <name type="scientific">Luteitalea pratensis</name>
    <dbReference type="NCBI Taxonomy" id="1855912"/>
    <lineage>
        <taxon>Bacteria</taxon>
        <taxon>Pseudomonadati</taxon>
        <taxon>Acidobacteriota</taxon>
        <taxon>Vicinamibacteria</taxon>
        <taxon>Vicinamibacterales</taxon>
        <taxon>Vicinamibacteraceae</taxon>
        <taxon>Luteitalea</taxon>
    </lineage>
</organism>
<protein>
    <submittedName>
        <fullName evidence="4">Transposase DDE domain protein</fullName>
    </submittedName>
</protein>
<dbReference type="GO" id="GO:0003677">
    <property type="term" value="F:DNA binding"/>
    <property type="evidence" value="ECO:0007669"/>
    <property type="project" value="InterPro"/>
</dbReference>
<dbReference type="PANTHER" id="PTHR35604">
    <property type="entry name" value="TRANSPOSASE INSH FOR INSERTION SEQUENCE ELEMENT IS5A-RELATED"/>
    <property type="match status" value="1"/>
</dbReference>
<reference evidence="4 5" key="1">
    <citation type="journal article" date="2016" name="Genome Announc.">
        <title>First Complete Genome Sequence of a Subdivision 6 Acidobacterium Strain.</title>
        <authorList>
            <person name="Huang S."/>
            <person name="Vieira S."/>
            <person name="Bunk B."/>
            <person name="Riedel T."/>
            <person name="Sproer C."/>
            <person name="Overmann J."/>
        </authorList>
    </citation>
    <scope>NUCLEOTIDE SEQUENCE [LARGE SCALE GENOMIC DNA]</scope>
    <source>
        <strain evidence="5">DSM 100886 HEG_-6_39</strain>
    </source>
</reference>
<dbReference type="RefSeq" id="WP_234800879.1">
    <property type="nucleotide sequence ID" value="NZ_CP015136.1"/>
</dbReference>
<evidence type="ECO:0000256" key="1">
    <source>
        <dbReference type="SAM" id="MobiDB-lite"/>
    </source>
</evidence>
<dbReference type="STRING" id="1855912.LuPra_02775"/>
<dbReference type="AlphaFoldDB" id="A0A143PM92"/>
<feature type="domain" description="Transposase InsH N-terminal" evidence="3">
    <location>
        <begin position="42"/>
        <end position="132"/>
    </location>
</feature>
<gene>
    <name evidence="4" type="ORF">LuPra_02775</name>
</gene>
<dbReference type="Pfam" id="PF05598">
    <property type="entry name" value="DUF772"/>
    <property type="match status" value="1"/>
</dbReference>
<dbReference type="Proteomes" id="UP000076079">
    <property type="component" value="Chromosome"/>
</dbReference>
<dbReference type="PANTHER" id="PTHR35604:SF2">
    <property type="entry name" value="TRANSPOSASE INSH FOR INSERTION SEQUENCE ELEMENT IS5A-RELATED"/>
    <property type="match status" value="1"/>
</dbReference>
<dbReference type="EMBL" id="CP015136">
    <property type="protein sequence ID" value="AMY09556.1"/>
    <property type="molecule type" value="Genomic_DNA"/>
</dbReference>
<feature type="region of interest" description="Disordered" evidence="1">
    <location>
        <begin position="210"/>
        <end position="234"/>
    </location>
</feature>
<dbReference type="KEGG" id="abac:LuPra_02775"/>
<accession>A0A143PM92</accession>
<sequence>MGSTPSNPLDRLRRMAMGTRQDEQAPLWIATSELPTGPGHPFYTRLTSVLDAAGFDRYVEDACRGFYAPRMGRPGLAPGRYFRLLLVGYFEGLDSERGIAWRAADSLAIRRFLHVGLEDGTPDHSTISRTRRLIDVETHRAVFTWVQAQLVTHGLLTGKTIAVDATTLEANAAMRSIVRRDTGETYQAYLTQLAAASGIETPTREALARFDRRRKKKGSNDDWTHPDDPDAKITKMKDGRTHLAHKAEHAVDADSGAIVAVTVQGADVGDTSSVVETVVEAAEQLERVGAPAQLDELIADKGYHANRTLIDLHALGIRAYVSEPDRGRRRWDQAPDAQALVYANRRRIRGRRGLALLRCRAERVERSFAHLYETGAMRRTHLRGHQNILKRLLVHAGGFNLGLVMRQLVGAGTPRGLQARLGPLVALLVMLTDALAARWPILTTTTDTPVADLVYLRNSLAEAARP</sequence>
<feature type="compositionally biased region" description="Basic and acidic residues" evidence="1">
    <location>
        <begin position="218"/>
        <end position="234"/>
    </location>
</feature>
<reference evidence="5" key="2">
    <citation type="submission" date="2016-04" db="EMBL/GenBank/DDBJ databases">
        <title>First Complete Genome Sequence of a Subdivision 6 Acidobacterium.</title>
        <authorList>
            <person name="Huang S."/>
            <person name="Vieira S."/>
            <person name="Bunk B."/>
            <person name="Riedel T."/>
            <person name="Sproeer C."/>
            <person name="Overmann J."/>
        </authorList>
    </citation>
    <scope>NUCLEOTIDE SEQUENCE [LARGE SCALE GENOMIC DNA]</scope>
    <source>
        <strain evidence="5">DSM 100886 HEG_-6_39</strain>
    </source>
</reference>
<evidence type="ECO:0000259" key="3">
    <source>
        <dbReference type="Pfam" id="PF05598"/>
    </source>
</evidence>
<dbReference type="GO" id="GO:0006313">
    <property type="term" value="P:DNA transposition"/>
    <property type="evidence" value="ECO:0007669"/>
    <property type="project" value="InterPro"/>
</dbReference>
<name>A0A143PM92_LUTPR</name>
<proteinExistence type="predicted"/>
<dbReference type="PATRIC" id="fig|1813736.3.peg.2957"/>
<dbReference type="InterPro" id="IPR008490">
    <property type="entry name" value="Transposase_InsH_N"/>
</dbReference>
<dbReference type="Pfam" id="PF01609">
    <property type="entry name" value="DDE_Tnp_1"/>
    <property type="match status" value="1"/>
</dbReference>
<evidence type="ECO:0000259" key="2">
    <source>
        <dbReference type="Pfam" id="PF01609"/>
    </source>
</evidence>
<evidence type="ECO:0000313" key="5">
    <source>
        <dbReference type="Proteomes" id="UP000076079"/>
    </source>
</evidence>
<evidence type="ECO:0000313" key="4">
    <source>
        <dbReference type="EMBL" id="AMY09556.1"/>
    </source>
</evidence>
<feature type="domain" description="Transposase IS4-like" evidence="2">
    <location>
        <begin position="223"/>
        <end position="396"/>
    </location>
</feature>
<keyword evidence="5" id="KW-1185">Reference proteome</keyword>
<dbReference type="GO" id="GO:0004803">
    <property type="term" value="F:transposase activity"/>
    <property type="evidence" value="ECO:0007669"/>
    <property type="project" value="InterPro"/>
</dbReference>